<organism evidence="2">
    <name type="scientific">marine sediment metagenome</name>
    <dbReference type="NCBI Taxonomy" id="412755"/>
    <lineage>
        <taxon>unclassified sequences</taxon>
        <taxon>metagenomes</taxon>
        <taxon>ecological metagenomes</taxon>
    </lineage>
</organism>
<protein>
    <submittedName>
        <fullName evidence="2">Uncharacterized protein</fullName>
    </submittedName>
</protein>
<sequence length="51" mass="5476">LNSSPAWLPAGRVRPGSERQKHLSPNSGQALMDLAYSGVTPSNGEINRRAM</sequence>
<comment type="caution">
    <text evidence="2">The sequence shown here is derived from an EMBL/GenBank/DDBJ whole genome shotgun (WGS) entry which is preliminary data.</text>
</comment>
<proteinExistence type="predicted"/>
<dbReference type="AlphaFoldDB" id="X1GZS4"/>
<reference evidence="2" key="1">
    <citation type="journal article" date="2014" name="Front. Microbiol.">
        <title>High frequency of phylogenetically diverse reductive dehalogenase-homologous genes in deep subseafloor sedimentary metagenomes.</title>
        <authorList>
            <person name="Kawai M."/>
            <person name="Futagami T."/>
            <person name="Toyoda A."/>
            <person name="Takaki Y."/>
            <person name="Nishi S."/>
            <person name="Hori S."/>
            <person name="Arai W."/>
            <person name="Tsubouchi T."/>
            <person name="Morono Y."/>
            <person name="Uchiyama I."/>
            <person name="Ito T."/>
            <person name="Fujiyama A."/>
            <person name="Inagaki F."/>
            <person name="Takami H."/>
        </authorList>
    </citation>
    <scope>NUCLEOTIDE SEQUENCE</scope>
    <source>
        <strain evidence="2">Expedition CK06-06</strain>
    </source>
</reference>
<name>X1GZS4_9ZZZZ</name>
<gene>
    <name evidence="2" type="ORF">S03H2_44447</name>
</gene>
<evidence type="ECO:0000313" key="2">
    <source>
        <dbReference type="EMBL" id="GAH63421.1"/>
    </source>
</evidence>
<feature type="non-terminal residue" evidence="2">
    <location>
        <position position="1"/>
    </location>
</feature>
<dbReference type="EMBL" id="BARU01027793">
    <property type="protein sequence ID" value="GAH63421.1"/>
    <property type="molecule type" value="Genomic_DNA"/>
</dbReference>
<accession>X1GZS4</accession>
<evidence type="ECO:0000256" key="1">
    <source>
        <dbReference type="SAM" id="MobiDB-lite"/>
    </source>
</evidence>
<feature type="region of interest" description="Disordered" evidence="1">
    <location>
        <begin position="1"/>
        <end position="25"/>
    </location>
</feature>